<accession>A0A5E7CQW2</accession>
<evidence type="ECO:0000313" key="3">
    <source>
        <dbReference type="Proteomes" id="UP000381093"/>
    </source>
</evidence>
<proteinExistence type="predicted"/>
<sequence length="395" mass="42565">MANLLEGIRILDVTRYVAGPVCTALLSDLGADVIRIEPPGGGEDRTPLPFAEGFHGGVGFTQTNRNKRGLTLDLACERGKAVFEQLLRTADIVVANLPPSSVKSLGLDYERLSAIKPDIIFLHLTTFGTSGPFADRLGFDAIAQVMSGTTHLSGDPDKPMKSAAAWVDMATGFLGAYGLMAALRHRDVSGQGQQVEANLLQTAMTVSNYFLIDEAFNEYGRVGTGNRAQSGGPADLIRTRDGWVYMVALGNPMFKRWARMVGREAELLRDPRFVSDESRALHGEALTQVATEWAMQYTTAEALAELARNKIPAGPLLSPAQVLSNEQISEEYLQQVTVEGLSRPVPYVKSPVAFSKTPAQIKSGPPTPGAHNTELLQEAGFSLAEIEALRADAII</sequence>
<dbReference type="EMBL" id="CABVHW010000006">
    <property type="protein sequence ID" value="VVN97741.1"/>
    <property type="molecule type" value="Genomic_DNA"/>
</dbReference>
<dbReference type="InterPro" id="IPR044855">
    <property type="entry name" value="CoA-Trfase_III_dom3_sf"/>
</dbReference>
<dbReference type="PANTHER" id="PTHR48207">
    <property type="entry name" value="SUCCINATE--HYDROXYMETHYLGLUTARATE COA-TRANSFERASE"/>
    <property type="match status" value="1"/>
</dbReference>
<reference evidence="2 3" key="1">
    <citation type="submission" date="2019-09" db="EMBL/GenBank/DDBJ databases">
        <authorList>
            <person name="Chandra G."/>
            <person name="Truman W A."/>
        </authorList>
    </citation>
    <scope>NUCLEOTIDE SEQUENCE [LARGE SCALE GENOMIC DNA]</scope>
    <source>
        <strain evidence="2">PS710</strain>
    </source>
</reference>
<evidence type="ECO:0000256" key="1">
    <source>
        <dbReference type="ARBA" id="ARBA00022679"/>
    </source>
</evidence>
<keyword evidence="1 2" id="KW-0808">Transferase</keyword>
<dbReference type="SUPFAM" id="SSF89796">
    <property type="entry name" value="CoA-transferase family III (CaiB/BaiF)"/>
    <property type="match status" value="1"/>
</dbReference>
<dbReference type="AlphaFoldDB" id="A0A5E7CQW2"/>
<dbReference type="InterPro" id="IPR050483">
    <property type="entry name" value="CoA-transferase_III_domain"/>
</dbReference>
<dbReference type="Gene3D" id="3.30.1540.10">
    <property type="entry name" value="formyl-coa transferase, domain 3"/>
    <property type="match status" value="1"/>
</dbReference>
<dbReference type="InterPro" id="IPR023606">
    <property type="entry name" value="CoA-Trfase_III_dom_1_sf"/>
</dbReference>
<name>A0A5E7CQW2_PSEFL</name>
<organism evidence="2 3">
    <name type="scientific">Pseudomonas fluorescens</name>
    <dbReference type="NCBI Taxonomy" id="294"/>
    <lineage>
        <taxon>Bacteria</taxon>
        <taxon>Pseudomonadati</taxon>
        <taxon>Pseudomonadota</taxon>
        <taxon>Gammaproteobacteria</taxon>
        <taxon>Pseudomonadales</taxon>
        <taxon>Pseudomonadaceae</taxon>
        <taxon>Pseudomonas</taxon>
    </lineage>
</organism>
<dbReference type="Gene3D" id="3.40.50.10540">
    <property type="entry name" value="Crotonobetainyl-coa:carnitine coa-transferase, domain 1"/>
    <property type="match status" value="1"/>
</dbReference>
<dbReference type="Proteomes" id="UP000381093">
    <property type="component" value="Unassembled WGS sequence"/>
</dbReference>
<protein>
    <submittedName>
        <fullName evidence="2">Succinyl-CoA--L-malate CoA-transferase beta subunit</fullName>
        <ecNumber evidence="2">2.8.3.22</ecNumber>
    </submittedName>
</protein>
<dbReference type="EC" id="2.8.3.22" evidence="2"/>
<dbReference type="PANTHER" id="PTHR48207:SF3">
    <property type="entry name" value="SUCCINATE--HYDROXYMETHYLGLUTARATE COA-TRANSFERASE"/>
    <property type="match status" value="1"/>
</dbReference>
<gene>
    <name evidence="2" type="primary">smtB_1</name>
    <name evidence="2" type="ORF">PS710_02405</name>
</gene>
<dbReference type="GO" id="GO:0008410">
    <property type="term" value="F:CoA-transferase activity"/>
    <property type="evidence" value="ECO:0007669"/>
    <property type="project" value="TreeGrafter"/>
</dbReference>
<dbReference type="InterPro" id="IPR003673">
    <property type="entry name" value="CoA-Trfase_fam_III"/>
</dbReference>
<evidence type="ECO:0000313" key="2">
    <source>
        <dbReference type="EMBL" id="VVN97741.1"/>
    </source>
</evidence>
<dbReference type="Pfam" id="PF02515">
    <property type="entry name" value="CoA_transf_3"/>
    <property type="match status" value="1"/>
</dbReference>
<dbReference type="RefSeq" id="WP_150764703.1">
    <property type="nucleotide sequence ID" value="NZ_CABVHW010000006.1"/>
</dbReference>